<dbReference type="KEGG" id="rama:IDM48_04255"/>
<proteinExistence type="predicted"/>
<dbReference type="Proteomes" id="UP000516421">
    <property type="component" value="Chromosome"/>
</dbReference>
<dbReference type="EMBL" id="CP061538">
    <property type="protein sequence ID" value="QNV40621.1"/>
    <property type="molecule type" value="Genomic_DNA"/>
</dbReference>
<evidence type="ECO:0000313" key="1">
    <source>
        <dbReference type="EMBL" id="QNV40621.1"/>
    </source>
</evidence>
<keyword evidence="2" id="KW-1185">Reference proteome</keyword>
<organism evidence="1 2">
    <name type="scientific">Rothia amarae</name>
    <dbReference type="NCBI Taxonomy" id="169480"/>
    <lineage>
        <taxon>Bacteria</taxon>
        <taxon>Bacillati</taxon>
        <taxon>Actinomycetota</taxon>
        <taxon>Actinomycetes</taxon>
        <taxon>Micrococcales</taxon>
        <taxon>Micrococcaceae</taxon>
        <taxon>Rothia</taxon>
    </lineage>
</organism>
<sequence length="82" mass="9141">MFLMDIDRSQTKTYIKALLLDMSRANGGDLSTSAADKWANKIKQGKFDADLVREFARVIGYSDPTGERATNNVMREHGLAFA</sequence>
<dbReference type="RefSeq" id="WP_190618186.1">
    <property type="nucleotide sequence ID" value="NZ_CP061538.1"/>
</dbReference>
<accession>A0A7H2BLS5</accession>
<name>A0A7H2BLS5_9MICC</name>
<dbReference type="AlphaFoldDB" id="A0A7H2BLS5"/>
<reference evidence="1 2" key="1">
    <citation type="submission" date="2020-09" db="EMBL/GenBank/DDBJ databases">
        <title>Investigation of environmental microbe.</title>
        <authorList>
            <person name="Ou Y."/>
            <person name="Kang Q."/>
        </authorList>
    </citation>
    <scope>NUCLEOTIDE SEQUENCE [LARGE SCALE GENOMIC DNA]</scope>
    <source>
        <strain evidence="1 2">KJZ-9</strain>
    </source>
</reference>
<protein>
    <submittedName>
        <fullName evidence="1">Uncharacterized protein</fullName>
    </submittedName>
</protein>
<gene>
    <name evidence="1" type="ORF">IDM48_04255</name>
</gene>
<evidence type="ECO:0000313" key="2">
    <source>
        <dbReference type="Proteomes" id="UP000516421"/>
    </source>
</evidence>